<accession>A0ABD1G8V2</accession>
<evidence type="ECO:0000313" key="2">
    <source>
        <dbReference type="Proteomes" id="UP001567538"/>
    </source>
</evidence>
<dbReference type="PANTHER" id="PTHR47162:SF10">
    <property type="entry name" value="METHYL-CPG-BINDING DOMAIN-CONTAINING PROTEIN 9 ISOFORM X1"/>
    <property type="match status" value="1"/>
</dbReference>
<reference evidence="1 2" key="1">
    <citation type="submission" date="2024-06" db="EMBL/GenBank/DDBJ databases">
        <title>A chromosome level genome sequence of Diviner's sage (Salvia divinorum).</title>
        <authorList>
            <person name="Ford S.A."/>
            <person name="Ro D.-K."/>
            <person name="Ness R.W."/>
            <person name="Phillips M.A."/>
        </authorList>
    </citation>
    <scope>NUCLEOTIDE SEQUENCE [LARGE SCALE GENOMIC DNA]</scope>
    <source>
        <strain evidence="1">SAF-2024a</strain>
        <tissue evidence="1">Leaf</tissue>
    </source>
</reference>
<dbReference type="EMBL" id="JBEAFC010000009">
    <property type="protein sequence ID" value="KAL1540507.1"/>
    <property type="molecule type" value="Genomic_DNA"/>
</dbReference>
<evidence type="ECO:0000313" key="1">
    <source>
        <dbReference type="EMBL" id="KAL1540507.1"/>
    </source>
</evidence>
<organism evidence="1 2">
    <name type="scientific">Salvia divinorum</name>
    <name type="common">Maria pastora</name>
    <name type="synonym">Diviner's sage</name>
    <dbReference type="NCBI Taxonomy" id="28513"/>
    <lineage>
        <taxon>Eukaryota</taxon>
        <taxon>Viridiplantae</taxon>
        <taxon>Streptophyta</taxon>
        <taxon>Embryophyta</taxon>
        <taxon>Tracheophyta</taxon>
        <taxon>Spermatophyta</taxon>
        <taxon>Magnoliopsida</taxon>
        <taxon>eudicotyledons</taxon>
        <taxon>Gunneridae</taxon>
        <taxon>Pentapetalae</taxon>
        <taxon>asterids</taxon>
        <taxon>lamiids</taxon>
        <taxon>Lamiales</taxon>
        <taxon>Lamiaceae</taxon>
        <taxon>Nepetoideae</taxon>
        <taxon>Mentheae</taxon>
        <taxon>Salviinae</taxon>
        <taxon>Salvia</taxon>
        <taxon>Salvia subgen. Calosphace</taxon>
    </lineage>
</organism>
<keyword evidence="2" id="KW-1185">Reference proteome</keyword>
<sequence length="227" mass="26388">MPPISNPNYPKFLFFNLLSQQLRDIVDSRYPTPVTAMTRLPTPHLCHSCSRFSVVVPAPTRGQSLVEIHPQLCPDVVCHRRCCTAVVQSFITVTVLGQMATIIIGPDKEHQDTGFESNWRLFYHRRIEQQVCNSALPRALWMRDYWLVSSCIRTYRSISNQHNRKRNLGEFSCKLLEELSRLAKLVEMKEHWEFTVDEKISILKFLFDGAQNFATVRDHMDHCLLEP</sequence>
<proteinExistence type="predicted"/>
<dbReference type="PANTHER" id="PTHR47162">
    <property type="entry name" value="OS02G0192300 PROTEIN"/>
    <property type="match status" value="1"/>
</dbReference>
<gene>
    <name evidence="1" type="ORF">AAHA92_24853</name>
</gene>
<dbReference type="Proteomes" id="UP001567538">
    <property type="component" value="Unassembled WGS sequence"/>
</dbReference>
<comment type="caution">
    <text evidence="1">The sequence shown here is derived from an EMBL/GenBank/DDBJ whole genome shotgun (WGS) entry which is preliminary data.</text>
</comment>
<name>A0ABD1G8V2_SALDI</name>
<dbReference type="AlphaFoldDB" id="A0ABD1G8V2"/>
<protein>
    <submittedName>
        <fullName evidence="1">Methyl-CpG-binding domain-containing protein 9-like</fullName>
    </submittedName>
</protein>